<comment type="caution">
    <text evidence="2">The sequence shown here is derived from an EMBL/GenBank/DDBJ whole genome shotgun (WGS) entry which is preliminary data.</text>
</comment>
<dbReference type="SUPFAM" id="SSF51206">
    <property type="entry name" value="cAMP-binding domain-like"/>
    <property type="match status" value="1"/>
</dbReference>
<sequence>MGIDQKFESDLDAFKKACLRILPSLQPADFDLIMPYLHRRYYDKGDLILSANEVCEKIFFLNTGFVRMYYLDDNGNQINYRFTESGNFFVDFQSFLTKKPSRFYWEAMQKIEVITIVDQAVQEIYLASNTWNNFGRLMAEQVYLQLNERVEMLLFMQPEARYLQMLSKYPNITNQLPQLHIASYLGIKPETLSRIRKRIVKR</sequence>
<evidence type="ECO:0000259" key="1">
    <source>
        <dbReference type="PROSITE" id="PS50042"/>
    </source>
</evidence>
<reference evidence="2 3" key="1">
    <citation type="submission" date="2020-08" db="EMBL/GenBank/DDBJ databases">
        <authorList>
            <person name="Sun Q."/>
            <person name="Inoue M."/>
        </authorList>
    </citation>
    <scope>NUCLEOTIDE SEQUENCE [LARGE SCALE GENOMIC DNA]</scope>
    <source>
        <strain evidence="2 3">CCM 8938</strain>
    </source>
</reference>
<dbReference type="InterPro" id="IPR000595">
    <property type="entry name" value="cNMP-bd_dom"/>
</dbReference>
<dbReference type="InterPro" id="IPR018490">
    <property type="entry name" value="cNMP-bd_dom_sf"/>
</dbReference>
<protein>
    <submittedName>
        <fullName evidence="2">Crp/Fnr family transcriptional regulator</fullName>
    </submittedName>
</protein>
<keyword evidence="3" id="KW-1185">Reference proteome</keyword>
<feature type="domain" description="Cyclic nucleotide-binding" evidence="1">
    <location>
        <begin position="21"/>
        <end position="124"/>
    </location>
</feature>
<name>A0ABR7KWY8_9SPHI</name>
<dbReference type="EMBL" id="JACRYL010000023">
    <property type="protein sequence ID" value="MBC6112632.1"/>
    <property type="molecule type" value="Genomic_DNA"/>
</dbReference>
<dbReference type="Gene3D" id="2.60.120.10">
    <property type="entry name" value="Jelly Rolls"/>
    <property type="match status" value="1"/>
</dbReference>
<evidence type="ECO:0000313" key="2">
    <source>
        <dbReference type="EMBL" id="MBC6112632.1"/>
    </source>
</evidence>
<evidence type="ECO:0000313" key="3">
    <source>
        <dbReference type="Proteomes" id="UP000652755"/>
    </source>
</evidence>
<dbReference type="Proteomes" id="UP000652755">
    <property type="component" value="Unassembled WGS sequence"/>
</dbReference>
<proteinExistence type="predicted"/>
<accession>A0ABR7KWY8</accession>
<dbReference type="Pfam" id="PF00027">
    <property type="entry name" value="cNMP_binding"/>
    <property type="match status" value="1"/>
</dbReference>
<dbReference type="CDD" id="cd00038">
    <property type="entry name" value="CAP_ED"/>
    <property type="match status" value="1"/>
</dbReference>
<organism evidence="2 3">
    <name type="scientific">Pedobacter fastidiosus</name>
    <dbReference type="NCBI Taxonomy" id="2765361"/>
    <lineage>
        <taxon>Bacteria</taxon>
        <taxon>Pseudomonadati</taxon>
        <taxon>Bacteroidota</taxon>
        <taxon>Sphingobacteriia</taxon>
        <taxon>Sphingobacteriales</taxon>
        <taxon>Sphingobacteriaceae</taxon>
        <taxon>Pedobacter</taxon>
    </lineage>
</organism>
<gene>
    <name evidence="2" type="ORF">H7U22_19590</name>
</gene>
<dbReference type="PROSITE" id="PS50042">
    <property type="entry name" value="CNMP_BINDING_3"/>
    <property type="match status" value="1"/>
</dbReference>
<dbReference type="InterPro" id="IPR014710">
    <property type="entry name" value="RmlC-like_jellyroll"/>
</dbReference>